<keyword evidence="2 4" id="KW-0863">Zinc-finger</keyword>
<dbReference type="Pfam" id="PF03105">
    <property type="entry name" value="SPX"/>
    <property type="match status" value="1"/>
</dbReference>
<accession>A0AAD5VT77</accession>
<dbReference type="EMBL" id="JANIEX010000304">
    <property type="protein sequence ID" value="KAJ3569146.1"/>
    <property type="molecule type" value="Genomic_DNA"/>
</dbReference>
<dbReference type="PROSITE" id="PS50089">
    <property type="entry name" value="ZF_RING_2"/>
    <property type="match status" value="1"/>
</dbReference>
<dbReference type="SUPFAM" id="SSF57850">
    <property type="entry name" value="RING/U-box"/>
    <property type="match status" value="1"/>
</dbReference>
<evidence type="ECO:0000256" key="1">
    <source>
        <dbReference type="ARBA" id="ARBA00022723"/>
    </source>
</evidence>
<dbReference type="GO" id="GO:0008270">
    <property type="term" value="F:zinc ion binding"/>
    <property type="evidence" value="ECO:0007669"/>
    <property type="project" value="UniProtKB-KW"/>
</dbReference>
<comment type="caution">
    <text evidence="8">The sequence shown here is derived from an EMBL/GenBank/DDBJ whole genome shotgun (WGS) entry which is preliminary data.</text>
</comment>
<name>A0AAD5VT77_9AGAR</name>
<evidence type="ECO:0000256" key="3">
    <source>
        <dbReference type="ARBA" id="ARBA00022833"/>
    </source>
</evidence>
<dbReference type="SMART" id="SM00184">
    <property type="entry name" value="RING"/>
    <property type="match status" value="1"/>
</dbReference>
<feature type="domain" description="RING-type" evidence="6">
    <location>
        <begin position="437"/>
        <end position="476"/>
    </location>
</feature>
<evidence type="ECO:0000256" key="4">
    <source>
        <dbReference type="PROSITE-ProRule" id="PRU00175"/>
    </source>
</evidence>
<dbReference type="PANTHER" id="PTHR23327">
    <property type="entry name" value="RING FINGER PROTEIN 127"/>
    <property type="match status" value="1"/>
</dbReference>
<evidence type="ECO:0000256" key="5">
    <source>
        <dbReference type="SAM" id="MobiDB-lite"/>
    </source>
</evidence>
<dbReference type="PROSITE" id="PS00518">
    <property type="entry name" value="ZF_RING_1"/>
    <property type="match status" value="1"/>
</dbReference>
<dbReference type="InterPro" id="IPR013083">
    <property type="entry name" value="Znf_RING/FYVE/PHD"/>
</dbReference>
<protein>
    <submittedName>
        <fullName evidence="8">Uncharacterized protein</fullName>
    </submittedName>
</protein>
<sequence length="534" mass="59835">MHFSKTYAQLLANLPPELQQNAIQYRQLKKIINQIVQELSSLGLNPALLHELLERRDDVSSPKHSNDDIAALSLSTSGRVPTVDDPQGSANDTGHASLKVIYEFSEDSEKIEPRLRIPVESLGNLSGILRVVGRRDEEEQSEADTSLHDDDSEISDPNWSAELDPYAPLGDSLLWTLQKTSSEPHIPINQDTLPETREVIIPLVSDSQFFELLHNTLEHMSLHLKSIEDNFMETLKDLSKAIGDSARPASSSHSALGGGFHALSPLKDSAGVVHIRQSHLSKSDLYSWREIFQLYMEAEVFESMHEQDRGERGVEECERRLQLFASQVTQRGLAVQGKFKLKQSRHALETFLQLNVLILNIKKFQVANSEATRKILKKHAKRTALPLPLDALSPSSHSPPQLALIPQIRSLTLPRTLVQAIGETLLPIIPHLDDYSCLICTSIAFKPIRLDCGHLFCVRCLVKMQKRGQSHCPMCRSPCVLVANRSNVDWALMNFMQDWFPLEAKEKLKANEKEATAEQLAELGLDPDQGCVIM</sequence>
<dbReference type="InterPro" id="IPR018957">
    <property type="entry name" value="Znf_C3HC4_RING-type"/>
</dbReference>
<feature type="domain" description="SPX" evidence="7">
    <location>
        <begin position="1"/>
        <end position="393"/>
    </location>
</feature>
<keyword evidence="9" id="KW-1185">Reference proteome</keyword>
<dbReference type="InterPro" id="IPR017907">
    <property type="entry name" value="Znf_RING_CS"/>
</dbReference>
<feature type="region of interest" description="Disordered" evidence="5">
    <location>
        <begin position="57"/>
        <end position="94"/>
    </location>
</feature>
<dbReference type="InterPro" id="IPR004331">
    <property type="entry name" value="SPX_dom"/>
</dbReference>
<dbReference type="Pfam" id="PF00097">
    <property type="entry name" value="zf-C3HC4"/>
    <property type="match status" value="1"/>
</dbReference>
<dbReference type="InterPro" id="IPR001841">
    <property type="entry name" value="Znf_RING"/>
</dbReference>
<feature type="compositionally biased region" description="Basic and acidic residues" evidence="5">
    <location>
        <begin position="57"/>
        <end position="67"/>
    </location>
</feature>
<organism evidence="8 9">
    <name type="scientific">Leucocoprinus birnbaumii</name>
    <dbReference type="NCBI Taxonomy" id="56174"/>
    <lineage>
        <taxon>Eukaryota</taxon>
        <taxon>Fungi</taxon>
        <taxon>Dikarya</taxon>
        <taxon>Basidiomycota</taxon>
        <taxon>Agaricomycotina</taxon>
        <taxon>Agaricomycetes</taxon>
        <taxon>Agaricomycetidae</taxon>
        <taxon>Agaricales</taxon>
        <taxon>Agaricineae</taxon>
        <taxon>Agaricaceae</taxon>
        <taxon>Leucocoprinus</taxon>
    </lineage>
</organism>
<evidence type="ECO:0000259" key="6">
    <source>
        <dbReference type="PROSITE" id="PS50089"/>
    </source>
</evidence>
<gene>
    <name evidence="8" type="ORF">NP233_g5238</name>
</gene>
<feature type="region of interest" description="Disordered" evidence="5">
    <location>
        <begin position="133"/>
        <end position="155"/>
    </location>
</feature>
<evidence type="ECO:0000259" key="7">
    <source>
        <dbReference type="PROSITE" id="PS51382"/>
    </source>
</evidence>
<dbReference type="AlphaFoldDB" id="A0AAD5VT77"/>
<dbReference type="Proteomes" id="UP001213000">
    <property type="component" value="Unassembled WGS sequence"/>
</dbReference>
<dbReference type="PANTHER" id="PTHR23327:SF51">
    <property type="entry name" value="TRANSCRIPTIONAL REGULATOR OF YEAST FORM ADHERENCE 3"/>
    <property type="match status" value="1"/>
</dbReference>
<evidence type="ECO:0000256" key="2">
    <source>
        <dbReference type="ARBA" id="ARBA00022771"/>
    </source>
</evidence>
<dbReference type="Gene3D" id="3.30.40.10">
    <property type="entry name" value="Zinc/RING finger domain, C3HC4 (zinc finger)"/>
    <property type="match status" value="1"/>
</dbReference>
<proteinExistence type="predicted"/>
<keyword evidence="1" id="KW-0479">Metal-binding</keyword>
<reference evidence="8" key="1">
    <citation type="submission" date="2022-07" db="EMBL/GenBank/DDBJ databases">
        <title>Genome Sequence of Leucocoprinus birnbaumii.</title>
        <authorList>
            <person name="Buettner E."/>
        </authorList>
    </citation>
    <scope>NUCLEOTIDE SEQUENCE</scope>
    <source>
        <strain evidence="8">VT141</strain>
    </source>
</reference>
<keyword evidence="3" id="KW-0862">Zinc</keyword>
<evidence type="ECO:0000313" key="8">
    <source>
        <dbReference type="EMBL" id="KAJ3569146.1"/>
    </source>
</evidence>
<dbReference type="PROSITE" id="PS51382">
    <property type="entry name" value="SPX"/>
    <property type="match status" value="1"/>
</dbReference>
<evidence type="ECO:0000313" key="9">
    <source>
        <dbReference type="Proteomes" id="UP001213000"/>
    </source>
</evidence>